<feature type="transmembrane region" description="Helical" evidence="1">
    <location>
        <begin position="143"/>
        <end position="161"/>
    </location>
</feature>
<dbReference type="Pfam" id="PF14358">
    <property type="entry name" value="DUF4405"/>
    <property type="match status" value="1"/>
</dbReference>
<feature type="transmembrane region" description="Helical" evidence="1">
    <location>
        <begin position="29"/>
        <end position="49"/>
    </location>
</feature>
<evidence type="ECO:0000313" key="3">
    <source>
        <dbReference type="EMBL" id="MBB6468470.1"/>
    </source>
</evidence>
<accession>A0A8E1WJF6</accession>
<feature type="transmembrane region" description="Helical" evidence="1">
    <location>
        <begin position="104"/>
        <end position="122"/>
    </location>
</feature>
<dbReference type="AlphaFoldDB" id="A0A8E1WJF6"/>
<feature type="domain" description="Flavinylation-associated cytochrome" evidence="2">
    <location>
        <begin position="69"/>
        <end position="124"/>
    </location>
</feature>
<comment type="caution">
    <text evidence="3">The sequence shown here is derived from an EMBL/GenBank/DDBJ whole genome shotgun (WGS) entry which is preliminary data.</text>
</comment>
<proteinExistence type="predicted"/>
<evidence type="ECO:0000256" key="1">
    <source>
        <dbReference type="SAM" id="Phobius"/>
    </source>
</evidence>
<reference evidence="3 4" key="1">
    <citation type="submission" date="2020-08" db="EMBL/GenBank/DDBJ databases">
        <title>Genomic Encyclopedia of Type Strains, Phase IV (KMG-IV): sequencing the most valuable type-strain genomes for metagenomic binning, comparative biology and taxonomic classification.</title>
        <authorList>
            <person name="Goeker M."/>
        </authorList>
    </citation>
    <scope>NUCLEOTIDE SEQUENCE [LARGE SCALE GENOMIC DNA]</scope>
    <source>
        <strain evidence="3 4">DSM 17454</strain>
    </source>
</reference>
<dbReference type="EMBL" id="JACHGI010000010">
    <property type="protein sequence ID" value="MBB6468470.1"/>
    <property type="molecule type" value="Genomic_DNA"/>
</dbReference>
<evidence type="ECO:0000313" key="4">
    <source>
        <dbReference type="Proteomes" id="UP000532373"/>
    </source>
</evidence>
<organism evidence="3 4">
    <name type="scientific">Aminobacter carboxidus</name>
    <dbReference type="NCBI Taxonomy" id="376165"/>
    <lineage>
        <taxon>Bacteria</taxon>
        <taxon>Pseudomonadati</taxon>
        <taxon>Pseudomonadota</taxon>
        <taxon>Alphaproteobacteria</taxon>
        <taxon>Hyphomicrobiales</taxon>
        <taxon>Phyllobacteriaceae</taxon>
        <taxon>Aminobacter</taxon>
    </lineage>
</organism>
<name>A0A8E1WJF6_9HYPH</name>
<keyword evidence="1" id="KW-1133">Transmembrane helix</keyword>
<feature type="transmembrane region" description="Helical" evidence="1">
    <location>
        <begin position="187"/>
        <end position="208"/>
    </location>
</feature>
<evidence type="ECO:0000259" key="2">
    <source>
        <dbReference type="Pfam" id="PF14358"/>
    </source>
</evidence>
<protein>
    <recommendedName>
        <fullName evidence="2">Flavinylation-associated cytochrome domain-containing protein</fullName>
    </recommendedName>
</protein>
<keyword evidence="1" id="KW-0812">Transmembrane</keyword>
<sequence length="231" mass="25806">MRLGFDLAAAVLLLFCLSYWWLGNVTHEVAGTALFLLLTLHNVFNRRWYANAATRGRQRRGLFNLTATSLLLVAMLVLLVTSVLISNALSSILSAYGGFTVRQIHIAASYWAVILVSIHLELRWPMLMGVARLWFGTTRPSNVRTLTLRLVVAAMAVYGLWGSQTQALGTKLSMPMTLDWWNFEESVASFFLHWLAIAGLFIALSYYAKLGLANVARTRSLRSPVAQEVDQ</sequence>
<dbReference type="RefSeq" id="WP_246471147.1">
    <property type="nucleotide sequence ID" value="NZ_JACHGI010000010.1"/>
</dbReference>
<feature type="transmembrane region" description="Helical" evidence="1">
    <location>
        <begin position="61"/>
        <end position="84"/>
    </location>
</feature>
<gene>
    <name evidence="3" type="ORF">HNQ96_004354</name>
</gene>
<dbReference type="InterPro" id="IPR025517">
    <property type="entry name" value="DUF4405"/>
</dbReference>
<dbReference type="Proteomes" id="UP000532373">
    <property type="component" value="Unassembled WGS sequence"/>
</dbReference>
<keyword evidence="1" id="KW-0472">Membrane</keyword>